<evidence type="ECO:0000259" key="1">
    <source>
        <dbReference type="Pfam" id="PF06114"/>
    </source>
</evidence>
<protein>
    <submittedName>
        <fullName evidence="2">ImmA/IrrE family metallo-endopeptidase</fullName>
    </submittedName>
</protein>
<keyword evidence="3" id="KW-1185">Reference proteome</keyword>
<reference evidence="2" key="1">
    <citation type="submission" date="2022-07" db="EMBL/GenBank/DDBJ databases">
        <title>Enhanced cultured diversity of the mouse gut microbiota enables custom-made synthetic communities.</title>
        <authorList>
            <person name="Afrizal A."/>
        </authorList>
    </citation>
    <scope>NUCLEOTIDE SEQUENCE</scope>
    <source>
        <strain evidence="2">DSM 28593</strain>
    </source>
</reference>
<dbReference type="AlphaFoldDB" id="A0AAE3HE61"/>
<sequence length="153" mass="17439">MKYEALLKLLENKDVEVIEIPLEGDLKGLYADNVIAINKNINTYTEKACVLAEELGHYHTTAGDILDQSKIENRKQELKARRWAVDKLIRIEDFIDAFDAGVQNRAELAEFLGVTENFIETAIDHFKGIYGLSHTIGEYTICFSPLVVYKKFI</sequence>
<dbReference type="EMBL" id="JANKAS010000002">
    <property type="protein sequence ID" value="MCR1897804.1"/>
    <property type="molecule type" value="Genomic_DNA"/>
</dbReference>
<feature type="domain" description="IrrE N-terminal-like" evidence="1">
    <location>
        <begin position="11"/>
        <end position="120"/>
    </location>
</feature>
<gene>
    <name evidence="2" type="ORF">NSA47_02225</name>
</gene>
<dbReference type="InterPro" id="IPR010359">
    <property type="entry name" value="IrrE_HExxH"/>
</dbReference>
<evidence type="ECO:0000313" key="3">
    <source>
        <dbReference type="Proteomes" id="UP001205748"/>
    </source>
</evidence>
<dbReference type="Pfam" id="PF06114">
    <property type="entry name" value="Peptidase_M78"/>
    <property type="match status" value="1"/>
</dbReference>
<name>A0AAE3HE61_9FIRM</name>
<comment type="caution">
    <text evidence="2">The sequence shown here is derived from an EMBL/GenBank/DDBJ whole genome shotgun (WGS) entry which is preliminary data.</text>
</comment>
<evidence type="ECO:0000313" key="2">
    <source>
        <dbReference type="EMBL" id="MCR1897804.1"/>
    </source>
</evidence>
<dbReference type="RefSeq" id="WP_257529250.1">
    <property type="nucleotide sequence ID" value="NZ_JANKAS010000002.1"/>
</dbReference>
<organism evidence="2 3">
    <name type="scientific">Irregularibacter muris</name>
    <dbReference type="NCBI Taxonomy" id="1796619"/>
    <lineage>
        <taxon>Bacteria</taxon>
        <taxon>Bacillati</taxon>
        <taxon>Bacillota</taxon>
        <taxon>Clostridia</taxon>
        <taxon>Eubacteriales</taxon>
        <taxon>Eubacteriaceae</taxon>
        <taxon>Irregularibacter</taxon>
    </lineage>
</organism>
<accession>A0AAE3HE61</accession>
<dbReference type="Proteomes" id="UP001205748">
    <property type="component" value="Unassembled WGS sequence"/>
</dbReference>
<proteinExistence type="predicted"/>